<feature type="transmembrane region" description="Helical" evidence="1">
    <location>
        <begin position="113"/>
        <end position="133"/>
    </location>
</feature>
<name>I7A064_MELRP</name>
<dbReference type="InterPro" id="IPR019935">
    <property type="entry name" value="CHP03546"/>
</dbReference>
<feature type="transmembrane region" description="Helical" evidence="1">
    <location>
        <begin position="21"/>
        <end position="39"/>
    </location>
</feature>
<dbReference type="HOGENOM" id="CLU_128655_0_0_10"/>
<keyword evidence="1" id="KW-1133">Transmembrane helix</keyword>
<reference evidence="3 4" key="1">
    <citation type="journal article" date="2013" name="PLoS ONE">
        <title>Genomic analysis of Melioribacter roseus, facultatively anaerobic organotrophic bacterium representing a novel deep lineage within Bacteriodetes/Chlorobi group.</title>
        <authorList>
            <person name="Kadnikov V.V."/>
            <person name="Mardanov A.V."/>
            <person name="Podosokorskaya O.A."/>
            <person name="Gavrilov S.N."/>
            <person name="Kublanov I.V."/>
            <person name="Beletsky A.V."/>
            <person name="Bonch-Osmolovskaya E.A."/>
            <person name="Ravin N.V."/>
        </authorList>
    </citation>
    <scope>NUCLEOTIDE SEQUENCE [LARGE SCALE GENOMIC DNA]</scope>
    <source>
        <strain evidence="4">JCM 17771 / P3M-2</strain>
    </source>
</reference>
<keyword evidence="1" id="KW-0472">Membrane</keyword>
<dbReference type="STRING" id="1191523.MROS_1406"/>
<feature type="transmembrane region" description="Helical" evidence="1">
    <location>
        <begin position="45"/>
        <end position="74"/>
    </location>
</feature>
<evidence type="ECO:0000313" key="3">
    <source>
        <dbReference type="EMBL" id="AFN74643.1"/>
    </source>
</evidence>
<dbReference type="RefSeq" id="WP_014856077.1">
    <property type="nucleotide sequence ID" value="NC_018178.1"/>
</dbReference>
<dbReference type="eggNOG" id="COG3216">
    <property type="taxonomic scope" value="Bacteria"/>
</dbReference>
<dbReference type="AlphaFoldDB" id="I7A064"/>
<feature type="domain" description="DUF2062" evidence="2">
    <location>
        <begin position="9"/>
        <end position="143"/>
    </location>
</feature>
<accession>I7A064</accession>
<dbReference type="NCBIfam" id="TIGR03546">
    <property type="entry name" value="TIGR03546 family protein"/>
    <property type="match status" value="1"/>
</dbReference>
<dbReference type="Proteomes" id="UP000009011">
    <property type="component" value="Chromosome"/>
</dbReference>
<dbReference type="EMBL" id="CP003557">
    <property type="protein sequence ID" value="AFN74643.1"/>
    <property type="molecule type" value="Genomic_DNA"/>
</dbReference>
<dbReference type="Pfam" id="PF09835">
    <property type="entry name" value="DUF2062"/>
    <property type="match status" value="1"/>
</dbReference>
<evidence type="ECO:0000259" key="2">
    <source>
        <dbReference type="Pfam" id="PF09835"/>
    </source>
</evidence>
<keyword evidence="4" id="KW-1185">Reference proteome</keyword>
<dbReference type="KEGG" id="mro:MROS_1406"/>
<keyword evidence="1" id="KW-0812">Transmembrane</keyword>
<evidence type="ECO:0000313" key="4">
    <source>
        <dbReference type="Proteomes" id="UP000009011"/>
    </source>
</evidence>
<gene>
    <name evidence="3" type="ordered locus">MROS_1406</name>
</gene>
<proteinExistence type="predicted"/>
<evidence type="ECO:0000256" key="1">
    <source>
        <dbReference type="SAM" id="Phobius"/>
    </source>
</evidence>
<organism evidence="3 4">
    <name type="scientific">Melioribacter roseus (strain DSM 23840 / JCM 17771 / VKM B-2668 / P3M-2)</name>
    <dbReference type="NCBI Taxonomy" id="1191523"/>
    <lineage>
        <taxon>Bacteria</taxon>
        <taxon>Pseudomonadati</taxon>
        <taxon>Ignavibacteriota</taxon>
        <taxon>Ignavibacteria</taxon>
        <taxon>Ignavibacteriales</taxon>
        <taxon>Melioribacteraceae</taxon>
        <taxon>Melioribacter</taxon>
    </lineage>
</organism>
<protein>
    <recommendedName>
        <fullName evidence="2">DUF2062 domain-containing protein</fullName>
    </recommendedName>
</protein>
<dbReference type="InterPro" id="IPR018639">
    <property type="entry name" value="DUF2062"/>
</dbReference>
<sequence length="174" mass="20107">MFWLKIIKDLIKIFREGQTPAQIAGGFALGMVIGLSPSFNLQGLIMWILLLSLNVNLAAALLAITFCNLLAYLFDPFFHWLGYQILTQVDFLKGLWTYLYNAPLAPLTNFNNTVVMGSFITALILFLPVYIGMKKLTVLYRKKLYSKIQKLKIYEALRNNDIIKWYMKIRDMQI</sequence>
<dbReference type="OrthoDB" id="1524401at2"/>